<proteinExistence type="predicted"/>
<dbReference type="AlphaFoldDB" id="A0AAN1VFY3"/>
<feature type="signal peptide" evidence="1">
    <location>
        <begin position="1"/>
        <end position="21"/>
    </location>
</feature>
<name>A0AAN1VFY3_9BORD</name>
<evidence type="ECO:0000256" key="1">
    <source>
        <dbReference type="SAM" id="SignalP"/>
    </source>
</evidence>
<dbReference type="EMBL" id="CP024172">
    <property type="protein sequence ID" value="AZW17426.1"/>
    <property type="molecule type" value="Genomic_DNA"/>
</dbReference>
<dbReference type="Proteomes" id="UP000282741">
    <property type="component" value="Chromosome"/>
</dbReference>
<keyword evidence="1" id="KW-0732">Signal</keyword>
<evidence type="ECO:0008006" key="4">
    <source>
        <dbReference type="Google" id="ProtNLM"/>
    </source>
</evidence>
<sequence length="136" mass="14494">MHMVRRFALCLLAALALPASAARPGDVVYGAAVNQCLVSEPGGQTGQRLRNLCNFRINITFCQVKRDGDGCAAGRMGGTAMAGRSSRSLLEDVVDTHYVVCRDPFHVPVAAAAWQDGRVLGRCQATRAAAQAAKRH</sequence>
<accession>A0AAN1VFY3</accession>
<organism evidence="2 3">
    <name type="scientific">Bordetella hinzii</name>
    <dbReference type="NCBI Taxonomy" id="103855"/>
    <lineage>
        <taxon>Bacteria</taxon>
        <taxon>Pseudomonadati</taxon>
        <taxon>Pseudomonadota</taxon>
        <taxon>Betaproteobacteria</taxon>
        <taxon>Burkholderiales</taxon>
        <taxon>Alcaligenaceae</taxon>
        <taxon>Bordetella</taxon>
    </lineage>
</organism>
<gene>
    <name evidence="2" type="ORF">CS347_11955</name>
</gene>
<evidence type="ECO:0000313" key="2">
    <source>
        <dbReference type="EMBL" id="AZW17426.1"/>
    </source>
</evidence>
<protein>
    <recommendedName>
        <fullName evidence="4">Lipoprotein</fullName>
    </recommendedName>
</protein>
<feature type="chain" id="PRO_5042861397" description="Lipoprotein" evidence="1">
    <location>
        <begin position="22"/>
        <end position="136"/>
    </location>
</feature>
<evidence type="ECO:0000313" key="3">
    <source>
        <dbReference type="Proteomes" id="UP000282741"/>
    </source>
</evidence>
<reference evidence="3" key="1">
    <citation type="submission" date="2017-10" db="EMBL/GenBank/DDBJ databases">
        <title>Whole genome sequencing of various Bordetella species.</title>
        <authorList>
            <person name="Weigand M.R."/>
            <person name="Loparev V."/>
            <person name="Peng Y."/>
            <person name="Bowden K.E."/>
            <person name="Tondella M.L."/>
            <person name="Williams M.M."/>
        </authorList>
    </citation>
    <scope>NUCLEOTIDE SEQUENCE [LARGE SCALE GENOMIC DNA]</scope>
    <source>
        <strain evidence="3">H720</strain>
    </source>
</reference>